<feature type="active site" evidence="6">
    <location>
        <position position="203"/>
    </location>
</feature>
<keyword evidence="1 6" id="KW-0963">Cytoplasm</keyword>
<sequence length="357" mass="37405">MNPAALQRPLRVLVADDSAVARGVIRACLERDRSIEIVAEAGNGLQAVELAQTLRPDLVTMDLDMPVLGGLDAIERIMAHRAVPILVITSADAAAIAGEAIQRGALEVVRKPRCSEEGARDLVARIRLLAGVPVITRRFRIDPEPSAPPPGFAPHRPVPAPAGEGAKGRIVAIAASTGGPQALARILPRLPSTFRAPVVIAQHISEGFAEGMVGWLAGLCALPVVLACDGQRLEAGHVYVSPPERNLVVTAARRLALVEPSATDVHHPSCDVLLYSVAKVFGAGAIGVILSGMGRDGARGLGALRAAGGVTIAQDEASSVVFGMNRMAIEQGAVERVLPVDRIGDEILALLADRRRR</sequence>
<dbReference type="InterPro" id="IPR011006">
    <property type="entry name" value="CheY-like_superfamily"/>
</dbReference>
<evidence type="ECO:0000256" key="4">
    <source>
        <dbReference type="ARBA" id="ARBA00022801"/>
    </source>
</evidence>
<gene>
    <name evidence="6" type="primary">cheB</name>
    <name evidence="7" type="ORF">Tchl_0976</name>
</gene>
<feature type="modified residue" description="4-aspartylphosphate" evidence="6">
    <location>
        <position position="62"/>
    </location>
</feature>
<dbReference type="InterPro" id="IPR035909">
    <property type="entry name" value="CheB_C"/>
</dbReference>
<dbReference type="GO" id="GO:0008984">
    <property type="term" value="F:protein-glutamate methylesterase activity"/>
    <property type="evidence" value="ECO:0007669"/>
    <property type="project" value="UniProtKB-UniRule"/>
</dbReference>
<evidence type="ECO:0000256" key="1">
    <source>
        <dbReference type="ARBA" id="ARBA00022490"/>
    </source>
</evidence>
<dbReference type="PROSITE" id="PS50122">
    <property type="entry name" value="CHEB"/>
    <property type="match status" value="1"/>
</dbReference>
<dbReference type="SUPFAM" id="SSF52738">
    <property type="entry name" value="Methylesterase CheB, C-terminal domain"/>
    <property type="match status" value="1"/>
</dbReference>
<evidence type="ECO:0000256" key="2">
    <source>
        <dbReference type="ARBA" id="ARBA00022500"/>
    </source>
</evidence>
<evidence type="ECO:0000256" key="6">
    <source>
        <dbReference type="HAMAP-Rule" id="MF_00099"/>
    </source>
</evidence>
<evidence type="ECO:0000256" key="3">
    <source>
        <dbReference type="ARBA" id="ARBA00022553"/>
    </source>
</evidence>
<organism evidence="7 8">
    <name type="scientific">Thauera chlorobenzoica</name>
    <dbReference type="NCBI Taxonomy" id="96773"/>
    <lineage>
        <taxon>Bacteria</taxon>
        <taxon>Pseudomonadati</taxon>
        <taxon>Pseudomonadota</taxon>
        <taxon>Betaproteobacteria</taxon>
        <taxon>Rhodocyclales</taxon>
        <taxon>Zoogloeaceae</taxon>
        <taxon>Thauera</taxon>
    </lineage>
</organism>
<comment type="PTM">
    <text evidence="6">Phosphorylated by CheA. Phosphorylation of the N-terminal regulatory domain activates the methylesterase activity.</text>
</comment>
<comment type="similarity">
    <text evidence="6">Belongs to the CheB family.</text>
</comment>
<protein>
    <recommendedName>
        <fullName evidence="6">Protein-glutamate methylesterase/protein-glutamine glutaminase</fullName>
        <ecNumber evidence="6">3.1.1.61</ecNumber>
        <ecNumber evidence="6">3.5.1.44</ecNumber>
    </recommendedName>
</protein>
<comment type="catalytic activity">
    <reaction evidence="6">
        <text>L-glutaminyl-[protein] + H2O = L-glutamyl-[protein] + NH4(+)</text>
        <dbReference type="Rhea" id="RHEA:16441"/>
        <dbReference type="Rhea" id="RHEA-COMP:10207"/>
        <dbReference type="Rhea" id="RHEA-COMP:10208"/>
        <dbReference type="ChEBI" id="CHEBI:15377"/>
        <dbReference type="ChEBI" id="CHEBI:28938"/>
        <dbReference type="ChEBI" id="CHEBI:29973"/>
        <dbReference type="ChEBI" id="CHEBI:30011"/>
        <dbReference type="EC" id="3.5.1.44"/>
    </reaction>
</comment>
<dbReference type="PANTHER" id="PTHR42872">
    <property type="entry name" value="PROTEIN-GLUTAMATE METHYLESTERASE/PROTEIN-GLUTAMINE GLUTAMINASE"/>
    <property type="match status" value="1"/>
</dbReference>
<dbReference type="InterPro" id="IPR000673">
    <property type="entry name" value="Sig_transdc_resp-reg_Me-estase"/>
</dbReference>
<dbReference type="InterPro" id="IPR008248">
    <property type="entry name" value="CheB-like"/>
</dbReference>
<dbReference type="GO" id="GO:0050568">
    <property type="term" value="F:protein-glutamine glutaminase activity"/>
    <property type="evidence" value="ECO:0007669"/>
    <property type="project" value="UniProtKB-UniRule"/>
</dbReference>
<keyword evidence="4 6" id="KW-0378">Hydrolase</keyword>
<dbReference type="HAMAP" id="MF_00099">
    <property type="entry name" value="CheB_chemtxs"/>
    <property type="match status" value="1"/>
</dbReference>
<keyword evidence="3 6" id="KW-0597">Phosphoprotein</keyword>
<dbReference type="OrthoDB" id="9793421at2"/>
<proteinExistence type="inferred from homology"/>
<feature type="active site" evidence="6">
    <location>
        <position position="296"/>
    </location>
</feature>
<comment type="function">
    <text evidence="6">Involved in chemotaxis. Part of a chemotaxis signal transduction system that modulates chemotaxis in response to various stimuli. Catalyzes the demethylation of specific methylglutamate residues introduced into the chemoreceptors (methyl-accepting chemotaxis proteins or MCP) by CheR. Also mediates the irreversible deamidation of specific glutamine residues to glutamic acid.</text>
</comment>
<dbReference type="Proteomes" id="UP000185739">
    <property type="component" value="Chromosome"/>
</dbReference>
<dbReference type="EC" id="3.5.1.44" evidence="6"/>
<evidence type="ECO:0000256" key="5">
    <source>
        <dbReference type="ARBA" id="ARBA00048267"/>
    </source>
</evidence>
<dbReference type="CDD" id="cd17541">
    <property type="entry name" value="REC_CheB-like"/>
    <property type="match status" value="1"/>
</dbReference>
<dbReference type="PIRSF" id="PIRSF000876">
    <property type="entry name" value="RR_chemtxs_CheB"/>
    <property type="match status" value="1"/>
</dbReference>
<dbReference type="GO" id="GO:0006935">
    <property type="term" value="P:chemotaxis"/>
    <property type="evidence" value="ECO:0007669"/>
    <property type="project" value="UniProtKB-UniRule"/>
</dbReference>
<dbReference type="SUPFAM" id="SSF52172">
    <property type="entry name" value="CheY-like"/>
    <property type="match status" value="1"/>
</dbReference>
<dbReference type="PANTHER" id="PTHR42872:SF6">
    <property type="entry name" value="PROTEIN-GLUTAMATE METHYLESTERASE_PROTEIN-GLUTAMINE GLUTAMINASE"/>
    <property type="match status" value="1"/>
</dbReference>
<comment type="domain">
    <text evidence="6">Contains a C-terminal catalytic domain, and an N-terminal region which modulates catalytic activity.</text>
</comment>
<accession>A0A1H5UDE3</accession>
<keyword evidence="8" id="KW-1185">Reference proteome</keyword>
<dbReference type="GO" id="GO:0005737">
    <property type="term" value="C:cytoplasm"/>
    <property type="evidence" value="ECO:0007669"/>
    <property type="project" value="UniProtKB-SubCell"/>
</dbReference>
<dbReference type="RefSeq" id="WP_075147408.1">
    <property type="nucleotide sequence ID" value="NZ_CP018839.1"/>
</dbReference>
<dbReference type="PROSITE" id="PS50110">
    <property type="entry name" value="RESPONSE_REGULATORY"/>
    <property type="match status" value="1"/>
</dbReference>
<dbReference type="AlphaFoldDB" id="A0A1H5UDE3"/>
<dbReference type="SMART" id="SM00448">
    <property type="entry name" value="REC"/>
    <property type="match status" value="1"/>
</dbReference>
<dbReference type="Pfam" id="PF01339">
    <property type="entry name" value="CheB_methylest"/>
    <property type="match status" value="1"/>
</dbReference>
<reference evidence="7 8" key="1">
    <citation type="submission" date="2016-12" db="EMBL/GenBank/DDBJ databases">
        <title>Complete genome sequence of Thauera chlorobenzoica, a Betaproteobacterium degrading haloaromatics anaerobically to CO2 and halides.</title>
        <authorList>
            <person name="Goris T."/>
            <person name="Mergelsberg M."/>
            <person name="Boll M."/>
        </authorList>
    </citation>
    <scope>NUCLEOTIDE SEQUENCE [LARGE SCALE GENOMIC DNA]</scope>
    <source>
        <strain evidence="7 8">3CB1</strain>
    </source>
</reference>
<dbReference type="CDD" id="cd16432">
    <property type="entry name" value="CheB_Rec"/>
    <property type="match status" value="1"/>
</dbReference>
<dbReference type="Gene3D" id="3.40.50.2300">
    <property type="match status" value="1"/>
</dbReference>
<dbReference type="GO" id="GO:0000156">
    <property type="term" value="F:phosphorelay response regulator activity"/>
    <property type="evidence" value="ECO:0007669"/>
    <property type="project" value="InterPro"/>
</dbReference>
<comment type="catalytic activity">
    <reaction evidence="5 6">
        <text>[protein]-L-glutamate 5-O-methyl ester + H2O = L-glutamyl-[protein] + methanol + H(+)</text>
        <dbReference type="Rhea" id="RHEA:23236"/>
        <dbReference type="Rhea" id="RHEA-COMP:10208"/>
        <dbReference type="Rhea" id="RHEA-COMP:10311"/>
        <dbReference type="ChEBI" id="CHEBI:15377"/>
        <dbReference type="ChEBI" id="CHEBI:15378"/>
        <dbReference type="ChEBI" id="CHEBI:17790"/>
        <dbReference type="ChEBI" id="CHEBI:29973"/>
        <dbReference type="ChEBI" id="CHEBI:82795"/>
        <dbReference type="EC" id="3.1.1.61"/>
    </reaction>
</comment>
<name>A0A1H5UDE3_9RHOO</name>
<dbReference type="STRING" id="96773.Tchl_0976"/>
<evidence type="ECO:0000313" key="7">
    <source>
        <dbReference type="EMBL" id="APR03837.1"/>
    </source>
</evidence>
<dbReference type="EC" id="3.1.1.61" evidence="6"/>
<dbReference type="EMBL" id="CP018839">
    <property type="protein sequence ID" value="APR03837.1"/>
    <property type="molecule type" value="Genomic_DNA"/>
</dbReference>
<dbReference type="Gene3D" id="3.40.50.180">
    <property type="entry name" value="Methylesterase CheB, C-terminal domain"/>
    <property type="match status" value="1"/>
</dbReference>
<feature type="active site" evidence="6">
    <location>
        <position position="176"/>
    </location>
</feature>
<dbReference type="Pfam" id="PF00072">
    <property type="entry name" value="Response_reg"/>
    <property type="match status" value="1"/>
</dbReference>
<dbReference type="NCBIfam" id="NF001965">
    <property type="entry name" value="PRK00742.1"/>
    <property type="match status" value="1"/>
</dbReference>
<keyword evidence="2 6" id="KW-0145">Chemotaxis</keyword>
<dbReference type="KEGG" id="tcl:Tchl_0976"/>
<comment type="subcellular location">
    <subcellularLocation>
        <location evidence="6">Cytoplasm</location>
    </subcellularLocation>
</comment>
<evidence type="ECO:0000313" key="8">
    <source>
        <dbReference type="Proteomes" id="UP000185739"/>
    </source>
</evidence>
<dbReference type="InterPro" id="IPR001789">
    <property type="entry name" value="Sig_transdc_resp-reg_receiver"/>
</dbReference>